<gene>
    <name evidence="2" type="ORF">OJF2_15570</name>
</gene>
<dbReference type="PANTHER" id="PTHR39673:SF5">
    <property type="entry name" value="TUNGSTEN-CONTAINING FORMYLMETHANOFURAN DEHYDROGENASE 2 SUBUNIT C"/>
    <property type="match status" value="1"/>
</dbReference>
<protein>
    <submittedName>
        <fullName evidence="2">GXGXG motif protein</fullName>
    </submittedName>
</protein>
<reference evidence="2 3" key="1">
    <citation type="submission" date="2019-08" db="EMBL/GenBank/DDBJ databases">
        <title>Deep-cultivation of Planctomycetes and their phenomic and genomic characterization uncovers novel biology.</title>
        <authorList>
            <person name="Wiegand S."/>
            <person name="Jogler M."/>
            <person name="Boedeker C."/>
            <person name="Pinto D."/>
            <person name="Vollmers J."/>
            <person name="Rivas-Marin E."/>
            <person name="Kohn T."/>
            <person name="Peeters S.H."/>
            <person name="Heuer A."/>
            <person name="Rast P."/>
            <person name="Oberbeckmann S."/>
            <person name="Bunk B."/>
            <person name="Jeske O."/>
            <person name="Meyerdierks A."/>
            <person name="Storesund J.E."/>
            <person name="Kallscheuer N."/>
            <person name="Luecker S."/>
            <person name="Lage O.M."/>
            <person name="Pohl T."/>
            <person name="Merkel B.J."/>
            <person name="Hornburger P."/>
            <person name="Mueller R.-W."/>
            <person name="Bruemmer F."/>
            <person name="Labrenz M."/>
            <person name="Spormann A.M."/>
            <person name="Op den Camp H."/>
            <person name="Overmann J."/>
            <person name="Amann R."/>
            <person name="Jetten M.S.M."/>
            <person name="Mascher T."/>
            <person name="Medema M.H."/>
            <person name="Devos D.P."/>
            <person name="Kaster A.-K."/>
            <person name="Ovreas L."/>
            <person name="Rohde M."/>
            <person name="Galperin M.Y."/>
            <person name="Jogler C."/>
        </authorList>
    </citation>
    <scope>NUCLEOTIDE SEQUENCE [LARGE SCALE GENOMIC DNA]</scope>
    <source>
        <strain evidence="2 3">OJF2</strain>
    </source>
</reference>
<dbReference type="KEGG" id="agv:OJF2_15570"/>
<proteinExistence type="predicted"/>
<name>A0A5B9VYP6_9BACT</name>
<dbReference type="RefSeq" id="WP_168221665.1">
    <property type="nucleotide sequence ID" value="NZ_CP042997.1"/>
</dbReference>
<organism evidence="2 3">
    <name type="scientific">Aquisphaera giovannonii</name>
    <dbReference type="NCBI Taxonomy" id="406548"/>
    <lineage>
        <taxon>Bacteria</taxon>
        <taxon>Pseudomonadati</taxon>
        <taxon>Planctomycetota</taxon>
        <taxon>Planctomycetia</taxon>
        <taxon>Isosphaerales</taxon>
        <taxon>Isosphaeraceae</taxon>
        <taxon>Aquisphaera</taxon>
    </lineage>
</organism>
<dbReference type="Proteomes" id="UP000324233">
    <property type="component" value="Chromosome"/>
</dbReference>
<keyword evidence="3" id="KW-1185">Reference proteome</keyword>
<dbReference type="AlphaFoldDB" id="A0A5B9VYP6"/>
<accession>A0A5B9VYP6</accession>
<dbReference type="PANTHER" id="PTHR39673">
    <property type="entry name" value="TUNGSTEN FORMYLMETHANOFURAN DEHYDROGENASE, SUBUNIT C (FWDC)"/>
    <property type="match status" value="1"/>
</dbReference>
<dbReference type="GO" id="GO:0016491">
    <property type="term" value="F:oxidoreductase activity"/>
    <property type="evidence" value="ECO:0007669"/>
    <property type="project" value="InterPro"/>
</dbReference>
<evidence type="ECO:0000313" key="2">
    <source>
        <dbReference type="EMBL" id="QEH33061.1"/>
    </source>
</evidence>
<feature type="region of interest" description="Disordered" evidence="1">
    <location>
        <begin position="177"/>
        <end position="200"/>
    </location>
</feature>
<dbReference type="SUPFAM" id="SSF69336">
    <property type="entry name" value="Alpha subunit of glutamate synthase, C-terminal domain"/>
    <property type="match status" value="1"/>
</dbReference>
<dbReference type="EMBL" id="CP042997">
    <property type="protein sequence ID" value="QEH33061.1"/>
    <property type="molecule type" value="Genomic_DNA"/>
</dbReference>
<sequence length="219" mass="22348">MAEPGAAGPPPPADPSSIPVPELRDYHQINAELEHRLQLGHRRIRLDGVEGQRLLLLRLRGPWRAVVELAGNAGPELAAEMDAPGLVVVCRGSAADGAGRGLAGGTLLILGNAGVALGYGQRGGRIVAAGVVGARAGLLQEGGDLVLLNGSGRLTGEAQSGGRILFRRDFAGPHVGHARRGGTVLDDSPRGTIGEGSAPDAAGLAHEARDLVARFTSTS</sequence>
<dbReference type="Gene3D" id="2.160.20.60">
    <property type="entry name" value="Glutamate synthase, alpha subunit, C-terminal domain"/>
    <property type="match status" value="1"/>
</dbReference>
<evidence type="ECO:0000256" key="1">
    <source>
        <dbReference type="SAM" id="MobiDB-lite"/>
    </source>
</evidence>
<evidence type="ECO:0000313" key="3">
    <source>
        <dbReference type="Proteomes" id="UP000324233"/>
    </source>
</evidence>
<dbReference type="InterPro" id="IPR036485">
    <property type="entry name" value="Glu_synth_asu_C_sf"/>
</dbReference>